<dbReference type="Pfam" id="PF01636">
    <property type="entry name" value="APH"/>
    <property type="match status" value="1"/>
</dbReference>
<name>F8L749_SIMNZ</name>
<dbReference type="eggNOG" id="COG2334">
    <property type="taxonomic scope" value="Bacteria"/>
</dbReference>
<sequence length="299" mass="34064">MPSPKLKLNLYQKLLGLDHAQFSLIQHEDAIVAIVYEVIEPSGKKLILKICEQERHFLREVYFLEALKDKIPVPQILQAIEPNSKRHGAILMEYLPGQVLNKETLTCELAEKAGYQLARLHLNSEKGYGDLISKDSLTQDPKADLIQRFEEGLDECEAHLPSSLLNECRHYFHTHLYLLELADGPCIIHRDFRPGNLLANKNKLLGIIDWASARAGFAQEDFSSLEMGEWSTQASIQAAFLSGYETIRPIPRYQELMPLLKLSRSAAILGYLYRKGIYHKSSAKLHQSHLNFLKTFIEA</sequence>
<gene>
    <name evidence="2" type="ordered locus">SNE_A06870</name>
</gene>
<dbReference type="Proteomes" id="UP000000496">
    <property type="component" value="Chromosome gsn.131"/>
</dbReference>
<dbReference type="InterPro" id="IPR051678">
    <property type="entry name" value="AGP_Transferase"/>
</dbReference>
<dbReference type="RefSeq" id="WP_013943031.1">
    <property type="nucleotide sequence ID" value="NC_015713.1"/>
</dbReference>
<accession>F8L749</accession>
<dbReference type="InterPro" id="IPR000719">
    <property type="entry name" value="Prot_kinase_dom"/>
</dbReference>
<protein>
    <recommendedName>
        <fullName evidence="1">Protein kinase domain-containing protein</fullName>
    </recommendedName>
</protein>
<dbReference type="Gene3D" id="3.90.1200.10">
    <property type="match status" value="1"/>
</dbReference>
<evidence type="ECO:0000259" key="1">
    <source>
        <dbReference type="PROSITE" id="PS50011"/>
    </source>
</evidence>
<organism evidence="2 3">
    <name type="scientific">Simkania negevensis (strain ATCC VR-1471 / DSM 27360 / Z)</name>
    <dbReference type="NCBI Taxonomy" id="331113"/>
    <lineage>
        <taxon>Bacteria</taxon>
        <taxon>Pseudomonadati</taxon>
        <taxon>Chlamydiota</taxon>
        <taxon>Chlamydiia</taxon>
        <taxon>Parachlamydiales</taxon>
        <taxon>Simkaniaceae</taxon>
        <taxon>Simkania</taxon>
    </lineage>
</organism>
<dbReference type="KEGG" id="sng:SNE_A06870"/>
<dbReference type="GO" id="GO:0005524">
    <property type="term" value="F:ATP binding"/>
    <property type="evidence" value="ECO:0007669"/>
    <property type="project" value="InterPro"/>
</dbReference>
<reference key="1">
    <citation type="journal article" date="2011" name="Mol. Biol. Evol.">
        <title>Unity in variety -- the pan-genome of the Chlamydiae.</title>
        <authorList>
            <person name="Collingro A."/>
            <person name="Tischler P."/>
            <person name="Weinmaier T."/>
            <person name="Penz T."/>
            <person name="Heinz E."/>
            <person name="Brunham R.C."/>
            <person name="Read T.D."/>
            <person name="Bavoil P.M."/>
            <person name="Sachse K."/>
            <person name="Kahane S."/>
            <person name="Friedman M.G."/>
            <person name="Rattei T."/>
            <person name="Myers G.S.A."/>
            <person name="Horn M."/>
        </authorList>
    </citation>
    <scope>NUCLEOTIDE SEQUENCE</scope>
    <source>
        <strain>Z</strain>
    </source>
</reference>
<dbReference type="STRING" id="331113.SNE_A06870"/>
<evidence type="ECO:0000313" key="3">
    <source>
        <dbReference type="Proteomes" id="UP000000496"/>
    </source>
</evidence>
<dbReference type="AlphaFoldDB" id="F8L749"/>
<dbReference type="InterPro" id="IPR011009">
    <property type="entry name" value="Kinase-like_dom_sf"/>
</dbReference>
<keyword evidence="3" id="KW-1185">Reference proteome</keyword>
<proteinExistence type="predicted"/>
<dbReference type="PROSITE" id="PS50011">
    <property type="entry name" value="PROTEIN_KINASE_DOM"/>
    <property type="match status" value="1"/>
</dbReference>
<feature type="domain" description="Protein kinase" evidence="1">
    <location>
        <begin position="11"/>
        <end position="299"/>
    </location>
</feature>
<dbReference type="PANTHER" id="PTHR21310">
    <property type="entry name" value="AMINOGLYCOSIDE PHOSPHOTRANSFERASE-RELATED-RELATED"/>
    <property type="match status" value="1"/>
</dbReference>
<dbReference type="SUPFAM" id="SSF56112">
    <property type="entry name" value="Protein kinase-like (PK-like)"/>
    <property type="match status" value="1"/>
</dbReference>
<dbReference type="GO" id="GO:0004672">
    <property type="term" value="F:protein kinase activity"/>
    <property type="evidence" value="ECO:0007669"/>
    <property type="project" value="InterPro"/>
</dbReference>
<dbReference type="InterPro" id="IPR002575">
    <property type="entry name" value="Aminoglycoside_PTrfase"/>
</dbReference>
<dbReference type="OrthoDB" id="334783at2"/>
<reference evidence="2 3" key="2">
    <citation type="journal article" date="2011" name="Mol. Biol. Evol.">
        <title>Unity in variety--the pan-genome of the Chlamydiae.</title>
        <authorList>
            <person name="Collingro A."/>
            <person name="Tischler P."/>
            <person name="Weinmaier T."/>
            <person name="Penz T."/>
            <person name="Heinz E."/>
            <person name="Brunham R.C."/>
            <person name="Read T.D."/>
            <person name="Bavoil P.M."/>
            <person name="Sachse K."/>
            <person name="Kahane S."/>
            <person name="Friedman M.G."/>
            <person name="Rattei T."/>
            <person name="Myers G.S."/>
            <person name="Horn M."/>
        </authorList>
    </citation>
    <scope>NUCLEOTIDE SEQUENCE [LARGE SCALE GENOMIC DNA]</scope>
    <source>
        <strain evidence="3">ATCC VR-1471 / Z</strain>
    </source>
</reference>
<dbReference type="HOGENOM" id="CLU_949443_0_0_0"/>
<dbReference type="EMBL" id="FR872582">
    <property type="protein sequence ID" value="CCB88564.1"/>
    <property type="molecule type" value="Genomic_DNA"/>
</dbReference>
<evidence type="ECO:0000313" key="2">
    <source>
        <dbReference type="EMBL" id="CCB88564.1"/>
    </source>
</evidence>